<protein>
    <submittedName>
        <fullName evidence="1">Uncharacterized protein</fullName>
    </submittedName>
</protein>
<evidence type="ECO:0000313" key="2">
    <source>
        <dbReference type="Proteomes" id="UP000438448"/>
    </source>
</evidence>
<keyword evidence="2" id="KW-1185">Reference proteome</keyword>
<organism evidence="1 2">
    <name type="scientific">Nocardia macrotermitis</name>
    <dbReference type="NCBI Taxonomy" id="2585198"/>
    <lineage>
        <taxon>Bacteria</taxon>
        <taxon>Bacillati</taxon>
        <taxon>Actinomycetota</taxon>
        <taxon>Actinomycetes</taxon>
        <taxon>Mycobacteriales</taxon>
        <taxon>Nocardiaceae</taxon>
        <taxon>Nocardia</taxon>
    </lineage>
</organism>
<dbReference type="AlphaFoldDB" id="A0A7K0DDA1"/>
<reference evidence="1 2" key="1">
    <citation type="submission" date="2019-10" db="EMBL/GenBank/DDBJ databases">
        <title>Nocardia macrotermitis sp. nov. and Nocardia aurantia sp. nov., isolated from the gut of fungus growing-termite Macrotermes natalensis.</title>
        <authorList>
            <person name="Benndorf R."/>
            <person name="Schwitalla J."/>
            <person name="Martin K."/>
            <person name="De Beer W."/>
            <person name="Kaster A.-K."/>
            <person name="Vollmers J."/>
            <person name="Poulsen M."/>
            <person name="Beemelmanns C."/>
        </authorList>
    </citation>
    <scope>NUCLEOTIDE SEQUENCE [LARGE SCALE GENOMIC DNA]</scope>
    <source>
        <strain evidence="1 2">RB20</strain>
    </source>
</reference>
<accession>A0A7K0DDA1</accession>
<name>A0A7K0DDA1_9NOCA</name>
<dbReference type="EMBL" id="WEGK01000021">
    <property type="protein sequence ID" value="MQY23579.1"/>
    <property type="molecule type" value="Genomic_DNA"/>
</dbReference>
<comment type="caution">
    <text evidence="1">The sequence shown here is derived from an EMBL/GenBank/DDBJ whole genome shotgun (WGS) entry which is preliminary data.</text>
</comment>
<evidence type="ECO:0000313" key="1">
    <source>
        <dbReference type="EMBL" id="MQY23579.1"/>
    </source>
</evidence>
<sequence length="47" mass="5392">MPKTSNFSARLCGFLTVDEALDCVTDHYPPHLLTPKTEFLLRELLEE</sequence>
<dbReference type="Proteomes" id="UP000438448">
    <property type="component" value="Unassembled WGS sequence"/>
</dbReference>
<gene>
    <name evidence="1" type="ORF">NRB20_67100</name>
</gene>
<proteinExistence type="predicted"/>